<keyword evidence="3" id="KW-1003">Cell membrane</keyword>
<gene>
    <name evidence="8" type="ORF">SAMN02745166_04676</name>
</gene>
<dbReference type="InterPro" id="IPR051907">
    <property type="entry name" value="DoxX-like_oxidoreductase"/>
</dbReference>
<evidence type="ECO:0000256" key="4">
    <source>
        <dbReference type="ARBA" id="ARBA00022692"/>
    </source>
</evidence>
<evidence type="ECO:0000256" key="2">
    <source>
        <dbReference type="ARBA" id="ARBA00006679"/>
    </source>
</evidence>
<dbReference type="GO" id="GO:0005886">
    <property type="term" value="C:plasma membrane"/>
    <property type="evidence" value="ECO:0007669"/>
    <property type="project" value="UniProtKB-SubCell"/>
</dbReference>
<keyword evidence="5 7" id="KW-1133">Transmembrane helix</keyword>
<evidence type="ECO:0000313" key="9">
    <source>
        <dbReference type="Proteomes" id="UP000190774"/>
    </source>
</evidence>
<keyword evidence="9" id="KW-1185">Reference proteome</keyword>
<keyword evidence="4 7" id="KW-0812">Transmembrane</keyword>
<dbReference type="AlphaFoldDB" id="A0A1T4Z0D2"/>
<sequence length="156" mass="16977">MMTLPQLWTNLNRTVDQIAAYLPDPLLLGIRLYWGWQFFVTGKGKLMNLEATAGFFSDLGLPLPKLQALLAGSTECFGGLLLLAGLASRLTAVPLIFTMAVAYLTAHREVVVGIWEDSDAFVTAPPFLFLFAAVIVFVFGPGKFSADALLRRPTAV</sequence>
<organism evidence="8 9">
    <name type="scientific">Prosthecobacter debontii</name>
    <dbReference type="NCBI Taxonomy" id="48467"/>
    <lineage>
        <taxon>Bacteria</taxon>
        <taxon>Pseudomonadati</taxon>
        <taxon>Verrucomicrobiota</taxon>
        <taxon>Verrucomicrobiia</taxon>
        <taxon>Verrucomicrobiales</taxon>
        <taxon>Verrucomicrobiaceae</taxon>
        <taxon>Prosthecobacter</taxon>
    </lineage>
</organism>
<proteinExistence type="inferred from homology"/>
<evidence type="ECO:0000256" key="5">
    <source>
        <dbReference type="ARBA" id="ARBA00022989"/>
    </source>
</evidence>
<comment type="similarity">
    <text evidence="2">Belongs to the DoxX family.</text>
</comment>
<evidence type="ECO:0000256" key="3">
    <source>
        <dbReference type="ARBA" id="ARBA00022475"/>
    </source>
</evidence>
<dbReference type="PANTHER" id="PTHR33452:SF1">
    <property type="entry name" value="INNER MEMBRANE PROTEIN YPHA-RELATED"/>
    <property type="match status" value="1"/>
</dbReference>
<evidence type="ECO:0000256" key="1">
    <source>
        <dbReference type="ARBA" id="ARBA00004651"/>
    </source>
</evidence>
<dbReference type="STRING" id="48467.SAMN02745166_04676"/>
<comment type="subcellular location">
    <subcellularLocation>
        <location evidence="1">Cell membrane</location>
        <topology evidence="1">Multi-pass membrane protein</topology>
    </subcellularLocation>
</comment>
<dbReference type="InterPro" id="IPR032808">
    <property type="entry name" value="DoxX"/>
</dbReference>
<evidence type="ECO:0000313" key="8">
    <source>
        <dbReference type="EMBL" id="SKB07363.1"/>
    </source>
</evidence>
<dbReference type="RefSeq" id="WP_245846592.1">
    <property type="nucleotide sequence ID" value="NZ_FUYE01000023.1"/>
</dbReference>
<dbReference type="Pfam" id="PF07681">
    <property type="entry name" value="DoxX"/>
    <property type="match status" value="1"/>
</dbReference>
<feature type="transmembrane region" description="Helical" evidence="7">
    <location>
        <begin position="80"/>
        <end position="104"/>
    </location>
</feature>
<protein>
    <submittedName>
        <fullName evidence="8">Putative oxidoreductase</fullName>
    </submittedName>
</protein>
<name>A0A1T4Z0D2_9BACT</name>
<reference evidence="9" key="1">
    <citation type="submission" date="2017-02" db="EMBL/GenBank/DDBJ databases">
        <authorList>
            <person name="Varghese N."/>
            <person name="Submissions S."/>
        </authorList>
    </citation>
    <scope>NUCLEOTIDE SEQUENCE [LARGE SCALE GENOMIC DNA]</scope>
    <source>
        <strain evidence="9">ATCC 700200</strain>
    </source>
</reference>
<feature type="transmembrane region" description="Helical" evidence="7">
    <location>
        <begin position="124"/>
        <end position="142"/>
    </location>
</feature>
<accession>A0A1T4Z0D2</accession>
<evidence type="ECO:0000256" key="7">
    <source>
        <dbReference type="SAM" id="Phobius"/>
    </source>
</evidence>
<evidence type="ECO:0000256" key="6">
    <source>
        <dbReference type="ARBA" id="ARBA00023136"/>
    </source>
</evidence>
<dbReference type="Proteomes" id="UP000190774">
    <property type="component" value="Unassembled WGS sequence"/>
</dbReference>
<dbReference type="EMBL" id="FUYE01000023">
    <property type="protein sequence ID" value="SKB07363.1"/>
    <property type="molecule type" value="Genomic_DNA"/>
</dbReference>
<dbReference type="PANTHER" id="PTHR33452">
    <property type="entry name" value="OXIDOREDUCTASE CATD-RELATED"/>
    <property type="match status" value="1"/>
</dbReference>
<keyword evidence="6 7" id="KW-0472">Membrane</keyword>